<dbReference type="InterPro" id="IPR050792">
    <property type="entry name" value="ADP-ribosylglycohydrolase"/>
</dbReference>
<dbReference type="InterPro" id="IPR036705">
    <property type="entry name" value="Ribosyl_crysJ1_sf"/>
</dbReference>
<dbReference type="SUPFAM" id="SSF101478">
    <property type="entry name" value="ADP-ribosylglycohydrolase"/>
    <property type="match status" value="1"/>
</dbReference>
<keyword evidence="5" id="KW-1185">Reference proteome</keyword>
<dbReference type="OrthoDB" id="5297797at2"/>
<evidence type="ECO:0000313" key="5">
    <source>
        <dbReference type="Proteomes" id="UP000482487"/>
    </source>
</evidence>
<evidence type="ECO:0000256" key="1">
    <source>
        <dbReference type="ARBA" id="ARBA00010702"/>
    </source>
</evidence>
<feature type="binding site" evidence="3">
    <location>
        <position position="258"/>
    </location>
    <ligand>
        <name>Mg(2+)</name>
        <dbReference type="ChEBI" id="CHEBI:18420"/>
        <label>1</label>
    </ligand>
</feature>
<accession>A0A7C9N0D1</accession>
<evidence type="ECO:0000256" key="3">
    <source>
        <dbReference type="PIRSR" id="PIRSR605502-1"/>
    </source>
</evidence>
<dbReference type="Proteomes" id="UP000482487">
    <property type="component" value="Unassembled WGS sequence"/>
</dbReference>
<dbReference type="PANTHER" id="PTHR16222">
    <property type="entry name" value="ADP-RIBOSYLGLYCOHYDROLASE"/>
    <property type="match status" value="1"/>
</dbReference>
<keyword evidence="2 4" id="KW-0378">Hydrolase</keyword>
<evidence type="ECO:0000313" key="4">
    <source>
        <dbReference type="EMBL" id="MYL83137.1"/>
    </source>
</evidence>
<feature type="binding site" evidence="3">
    <location>
        <position position="59"/>
    </location>
    <ligand>
        <name>Mg(2+)</name>
        <dbReference type="ChEBI" id="CHEBI:18420"/>
        <label>1</label>
    </ligand>
</feature>
<dbReference type="EMBL" id="WVUD01000011">
    <property type="protein sequence ID" value="MYL83137.1"/>
    <property type="molecule type" value="Genomic_DNA"/>
</dbReference>
<comment type="similarity">
    <text evidence="1">Belongs to the ADP-ribosylglycohydrolase family.</text>
</comment>
<reference evidence="4 5" key="1">
    <citation type="submission" date="2020-01" db="EMBL/GenBank/DDBJ databases">
        <title>Genome sequence of Desulfovibrio aerotolerans DSM 16695(T).</title>
        <authorList>
            <person name="Karnachuk O."/>
            <person name="Avakyan M."/>
            <person name="Mardanov A."/>
            <person name="Kadnikov V."/>
            <person name="Ravin N."/>
        </authorList>
    </citation>
    <scope>NUCLEOTIDE SEQUENCE [LARGE SCALE GENOMIC DNA]</scope>
    <source>
        <strain evidence="4 5">DSM 16695</strain>
    </source>
</reference>
<proteinExistence type="inferred from homology"/>
<gene>
    <name evidence="4" type="ORF">GTA51_08310</name>
</gene>
<dbReference type="AlphaFoldDB" id="A0A7C9N0D1"/>
<protein>
    <submittedName>
        <fullName evidence="4">ADP-ribosylglycohydrolase family protein</fullName>
    </submittedName>
</protein>
<evidence type="ECO:0000256" key="2">
    <source>
        <dbReference type="ARBA" id="ARBA00022801"/>
    </source>
</evidence>
<name>A0A7C9N0D1_9BACT</name>
<keyword evidence="3" id="KW-0479">Metal-binding</keyword>
<comment type="caution">
    <text evidence="4">The sequence shown here is derived from an EMBL/GenBank/DDBJ whole genome shotgun (WGS) entry which is preliminary data.</text>
</comment>
<organism evidence="4 5">
    <name type="scientific">Solidesulfovibrio aerotolerans</name>
    <dbReference type="NCBI Taxonomy" id="295255"/>
    <lineage>
        <taxon>Bacteria</taxon>
        <taxon>Pseudomonadati</taxon>
        <taxon>Thermodesulfobacteriota</taxon>
        <taxon>Desulfovibrionia</taxon>
        <taxon>Desulfovibrionales</taxon>
        <taxon>Desulfovibrionaceae</taxon>
        <taxon>Solidesulfovibrio</taxon>
    </lineage>
</organism>
<dbReference type="PANTHER" id="PTHR16222:SF24">
    <property type="entry name" value="ADP-RIBOSYLHYDROLASE ARH3"/>
    <property type="match status" value="1"/>
</dbReference>
<dbReference type="GO" id="GO:0046872">
    <property type="term" value="F:metal ion binding"/>
    <property type="evidence" value="ECO:0007669"/>
    <property type="project" value="UniProtKB-KW"/>
</dbReference>
<dbReference type="GO" id="GO:0016787">
    <property type="term" value="F:hydrolase activity"/>
    <property type="evidence" value="ECO:0007669"/>
    <property type="project" value="UniProtKB-KW"/>
</dbReference>
<dbReference type="Pfam" id="PF03747">
    <property type="entry name" value="ADP_ribosyl_GH"/>
    <property type="match status" value="1"/>
</dbReference>
<comment type="cofactor">
    <cofactor evidence="3">
        <name>Mg(2+)</name>
        <dbReference type="ChEBI" id="CHEBI:18420"/>
    </cofactor>
    <text evidence="3">Binds 2 magnesium ions per subunit.</text>
</comment>
<keyword evidence="3" id="KW-0460">Magnesium</keyword>
<dbReference type="InterPro" id="IPR005502">
    <property type="entry name" value="Ribosyl_crysJ1"/>
</dbReference>
<dbReference type="Gene3D" id="1.10.4080.10">
    <property type="entry name" value="ADP-ribosylation/Crystallin J1"/>
    <property type="match status" value="1"/>
</dbReference>
<dbReference type="RefSeq" id="WP_160960218.1">
    <property type="nucleotide sequence ID" value="NZ_WVUD01000011.1"/>
</dbReference>
<sequence>MSDNARAMVLASFIGDALALGPHWEYDPKILAQRFGPVTGYLKPLADSYHDGKNAGELTHYGDQTLVLLESLAARGGFDLDDFAARWRALFNGYSGYVDGATRMTLKIFDFGEGPTNSGSNSNDLAGAARVAPLVYALSGDLPQLVAAARAQTKMTHNHAQVIEAAEFFARAAWAILGGTKPEAALRLAGEAGYASAPIGQWLEMGLASADQDTVTAIAGFGQTCHIGEAMPGVIHLIARHGWDLSACLRENVMAGGDSAARGMLAGLIVGATVGLEGLPVAWMEGLAAKAAIEGDLQALAVA</sequence>